<accession>A0A8T2X495</accession>
<sequence length="85" mass="9899">MFSPLGPSPTCRHGLDLRCQSWRTILFSTLGRPFHAYRHIALDGFMGQNTAEIERFEDKTTLKLLLAWMDSWDRRFEVRNTLGQG</sequence>
<proteinExistence type="predicted"/>
<dbReference type="EMBL" id="JACEGQ020000015">
    <property type="protein sequence ID" value="KAH8487213.1"/>
    <property type="molecule type" value="Genomic_DNA"/>
</dbReference>
<name>A0A8T2X495_POPDE</name>
<evidence type="ECO:0000313" key="1">
    <source>
        <dbReference type="EMBL" id="KAH8487213.1"/>
    </source>
</evidence>
<evidence type="ECO:0000313" key="2">
    <source>
        <dbReference type="Proteomes" id="UP000807159"/>
    </source>
</evidence>
<comment type="caution">
    <text evidence="1">The sequence shown here is derived from an EMBL/GenBank/DDBJ whole genome shotgun (WGS) entry which is preliminary data.</text>
</comment>
<protein>
    <submittedName>
        <fullName evidence="1">Uncharacterized protein</fullName>
    </submittedName>
</protein>
<dbReference type="Proteomes" id="UP000807159">
    <property type="component" value="Chromosome 15"/>
</dbReference>
<gene>
    <name evidence="1" type="ORF">H0E87_025973</name>
</gene>
<keyword evidence="2" id="KW-1185">Reference proteome</keyword>
<dbReference type="AlphaFoldDB" id="A0A8T2X495"/>
<reference evidence="1" key="1">
    <citation type="journal article" date="2021" name="J. Hered.">
        <title>Genome Assembly of Salicaceae Populus deltoides (Eastern Cottonwood) I-69 Based on Nanopore Sequencing and Hi-C Technologies.</title>
        <authorList>
            <person name="Bai S."/>
            <person name="Wu H."/>
            <person name="Zhang J."/>
            <person name="Pan Z."/>
            <person name="Zhao W."/>
            <person name="Li Z."/>
            <person name="Tong C."/>
        </authorList>
    </citation>
    <scope>NUCLEOTIDE SEQUENCE</scope>
    <source>
        <tissue evidence="1">Leaf</tissue>
    </source>
</reference>
<organism evidence="1 2">
    <name type="scientific">Populus deltoides</name>
    <name type="common">Eastern poplar</name>
    <name type="synonym">Eastern cottonwood</name>
    <dbReference type="NCBI Taxonomy" id="3696"/>
    <lineage>
        <taxon>Eukaryota</taxon>
        <taxon>Viridiplantae</taxon>
        <taxon>Streptophyta</taxon>
        <taxon>Embryophyta</taxon>
        <taxon>Tracheophyta</taxon>
        <taxon>Spermatophyta</taxon>
        <taxon>Magnoliopsida</taxon>
        <taxon>eudicotyledons</taxon>
        <taxon>Gunneridae</taxon>
        <taxon>Pentapetalae</taxon>
        <taxon>rosids</taxon>
        <taxon>fabids</taxon>
        <taxon>Malpighiales</taxon>
        <taxon>Salicaceae</taxon>
        <taxon>Saliceae</taxon>
        <taxon>Populus</taxon>
    </lineage>
</organism>